<dbReference type="SMART" id="SM00408">
    <property type="entry name" value="IGc2"/>
    <property type="match status" value="1"/>
</dbReference>
<dbReference type="GO" id="GO:0031295">
    <property type="term" value="P:T cell costimulation"/>
    <property type="evidence" value="ECO:0007669"/>
    <property type="project" value="TreeGrafter"/>
</dbReference>
<evidence type="ECO:0000313" key="13">
    <source>
        <dbReference type="EMBL" id="KAK9536674.1"/>
    </source>
</evidence>
<keyword evidence="8" id="KW-0675">Receptor</keyword>
<dbReference type="PANTHER" id="PTHR25466">
    <property type="entry name" value="T-LYMPHOCYTE ACTIVATION ANTIGEN"/>
    <property type="match status" value="1"/>
</dbReference>
<dbReference type="SMART" id="SM00409">
    <property type="entry name" value="IG"/>
    <property type="match status" value="2"/>
</dbReference>
<keyword evidence="9" id="KW-0325">Glycoprotein</keyword>
<dbReference type="AlphaFoldDB" id="A0AAW1FPU8"/>
<dbReference type="GO" id="GO:0006955">
    <property type="term" value="P:immune response"/>
    <property type="evidence" value="ECO:0007669"/>
    <property type="project" value="TreeGrafter"/>
</dbReference>
<keyword evidence="6" id="KW-0472">Membrane</keyword>
<feature type="compositionally biased region" description="Basic and acidic residues" evidence="11">
    <location>
        <begin position="447"/>
        <end position="462"/>
    </location>
</feature>
<dbReference type="GO" id="GO:0042102">
    <property type="term" value="P:positive regulation of T cell proliferation"/>
    <property type="evidence" value="ECO:0007669"/>
    <property type="project" value="TreeGrafter"/>
</dbReference>
<accession>A0AAW1FPU8</accession>
<organism evidence="13 14">
    <name type="scientific">Zoarces viviparus</name>
    <name type="common">Viviparous eelpout</name>
    <name type="synonym">Blennius viviparus</name>
    <dbReference type="NCBI Taxonomy" id="48416"/>
    <lineage>
        <taxon>Eukaryota</taxon>
        <taxon>Metazoa</taxon>
        <taxon>Chordata</taxon>
        <taxon>Craniata</taxon>
        <taxon>Vertebrata</taxon>
        <taxon>Euteleostomi</taxon>
        <taxon>Actinopterygii</taxon>
        <taxon>Neopterygii</taxon>
        <taxon>Teleostei</taxon>
        <taxon>Neoteleostei</taxon>
        <taxon>Acanthomorphata</taxon>
        <taxon>Eupercaria</taxon>
        <taxon>Perciformes</taxon>
        <taxon>Cottioidei</taxon>
        <taxon>Zoarcales</taxon>
        <taxon>Zoarcidae</taxon>
        <taxon>Zoarcinae</taxon>
        <taxon>Zoarces</taxon>
    </lineage>
</organism>
<feature type="region of interest" description="Disordered" evidence="11">
    <location>
        <begin position="425"/>
        <end position="462"/>
    </location>
</feature>
<dbReference type="Pfam" id="PF08205">
    <property type="entry name" value="C2-set_2"/>
    <property type="match status" value="1"/>
</dbReference>
<comment type="caution">
    <text evidence="13">The sequence shown here is derived from an EMBL/GenBank/DDBJ whole genome shotgun (WGS) entry which is preliminary data.</text>
</comment>
<feature type="domain" description="Ig-like" evidence="12">
    <location>
        <begin position="129"/>
        <end position="188"/>
    </location>
</feature>
<keyword evidence="5" id="KW-1133">Transmembrane helix</keyword>
<dbReference type="InterPro" id="IPR013106">
    <property type="entry name" value="Ig_V-set"/>
</dbReference>
<evidence type="ECO:0000256" key="5">
    <source>
        <dbReference type="ARBA" id="ARBA00022989"/>
    </source>
</evidence>
<dbReference type="InterPro" id="IPR013783">
    <property type="entry name" value="Ig-like_fold"/>
</dbReference>
<dbReference type="FunFam" id="2.60.40.10:FF:000142">
    <property type="entry name" value="V-set domain-containing T-cell activation inhibitor 1"/>
    <property type="match status" value="1"/>
</dbReference>
<evidence type="ECO:0000256" key="2">
    <source>
        <dbReference type="ARBA" id="ARBA00022475"/>
    </source>
</evidence>
<dbReference type="PROSITE" id="PS50835">
    <property type="entry name" value="IG_LIKE"/>
    <property type="match status" value="3"/>
</dbReference>
<feature type="domain" description="Ig-like" evidence="12">
    <location>
        <begin position="1"/>
        <end position="112"/>
    </location>
</feature>
<keyword evidence="3" id="KW-0812">Transmembrane</keyword>
<dbReference type="Gene3D" id="2.60.40.10">
    <property type="entry name" value="Immunoglobulins"/>
    <property type="match status" value="3"/>
</dbReference>
<proteinExistence type="predicted"/>
<gene>
    <name evidence="13" type="ORF">VZT92_006438</name>
</gene>
<evidence type="ECO:0000256" key="6">
    <source>
        <dbReference type="ARBA" id="ARBA00023136"/>
    </source>
</evidence>
<dbReference type="GO" id="GO:0009897">
    <property type="term" value="C:external side of plasma membrane"/>
    <property type="evidence" value="ECO:0007669"/>
    <property type="project" value="TreeGrafter"/>
</dbReference>
<dbReference type="InterPro" id="IPR051713">
    <property type="entry name" value="T-cell_Activation_Regulation"/>
</dbReference>
<evidence type="ECO:0000256" key="3">
    <source>
        <dbReference type="ARBA" id="ARBA00022692"/>
    </source>
</evidence>
<evidence type="ECO:0000256" key="8">
    <source>
        <dbReference type="ARBA" id="ARBA00023170"/>
    </source>
</evidence>
<sequence length="462" mass="51418">MYAAYRVFMPKHANVTCIIPDDCILPCSFRPTGTVVIHWYKQQIPVHSYYYNKDQFGLQNKHFSGRTGLFNSNIPHGNASLLLRRVKVQDKGRYKCYTSTRKGNQEVFINLEVKALIQSVIMEMTDEMVTCSSHNIYPVPQVTWATDPPSAQEALENSTIKTTDHKGLLTVESTLRILGNLSNYTYFCSFIAADKTQVWTASRKNQEGITQEEGHALSIPCIAPRSLQNFSLIWTFTLSSEPTVIFRYESKTRHTFNLWEGQAELDQDLLLLGDGSLLLHKPDIEEQSGMYTCTLSGLQSRHTVQTRVNITVASISVDEQSVQRSWWSTAASAAFFLFTVTVALPQCVRKRATETRSAAHRFNGAGFVEVGLHKHLNTTASYVIGQRGVNCNRLQLQFEAQDEVADGTPNTAHDCTAALPPAAKIEQEGNPGGPLVEGDDGLLSSSLERDGFGNIEPGHHIS</sequence>
<evidence type="ECO:0000256" key="10">
    <source>
        <dbReference type="ARBA" id="ARBA00023319"/>
    </source>
</evidence>
<keyword evidence="7" id="KW-1015">Disulfide bond</keyword>
<dbReference type="CDD" id="cd16091">
    <property type="entry name" value="IgV_HHLA2"/>
    <property type="match status" value="1"/>
</dbReference>
<dbReference type="GO" id="GO:0042130">
    <property type="term" value="P:negative regulation of T cell proliferation"/>
    <property type="evidence" value="ECO:0007669"/>
    <property type="project" value="TreeGrafter"/>
</dbReference>
<evidence type="ECO:0000313" key="14">
    <source>
        <dbReference type="Proteomes" id="UP001488805"/>
    </source>
</evidence>
<evidence type="ECO:0000256" key="4">
    <source>
        <dbReference type="ARBA" id="ARBA00022729"/>
    </source>
</evidence>
<dbReference type="SUPFAM" id="SSF48726">
    <property type="entry name" value="Immunoglobulin"/>
    <property type="match status" value="2"/>
</dbReference>
<name>A0AAW1FPU8_ZOAVI</name>
<dbReference type="Proteomes" id="UP001488805">
    <property type="component" value="Unassembled WGS sequence"/>
</dbReference>
<feature type="domain" description="Ig-like" evidence="12">
    <location>
        <begin position="213"/>
        <end position="311"/>
    </location>
</feature>
<protein>
    <recommendedName>
        <fullName evidence="12">Ig-like domain-containing protein</fullName>
    </recommendedName>
</protein>
<evidence type="ECO:0000256" key="7">
    <source>
        <dbReference type="ARBA" id="ARBA00023157"/>
    </source>
</evidence>
<dbReference type="InterPro" id="IPR003599">
    <property type="entry name" value="Ig_sub"/>
</dbReference>
<keyword evidence="14" id="KW-1185">Reference proteome</keyword>
<dbReference type="Pfam" id="PF07686">
    <property type="entry name" value="V-set"/>
    <property type="match status" value="2"/>
</dbReference>
<evidence type="ECO:0000256" key="9">
    <source>
        <dbReference type="ARBA" id="ARBA00023180"/>
    </source>
</evidence>
<keyword evidence="2" id="KW-1003">Cell membrane</keyword>
<dbReference type="InterPro" id="IPR036179">
    <property type="entry name" value="Ig-like_dom_sf"/>
</dbReference>
<dbReference type="InterPro" id="IPR013162">
    <property type="entry name" value="CD80_C2-set"/>
</dbReference>
<evidence type="ECO:0000259" key="12">
    <source>
        <dbReference type="PROSITE" id="PS50835"/>
    </source>
</evidence>
<evidence type="ECO:0000256" key="11">
    <source>
        <dbReference type="SAM" id="MobiDB-lite"/>
    </source>
</evidence>
<dbReference type="EMBL" id="JBCEZU010000045">
    <property type="protein sequence ID" value="KAK9536674.1"/>
    <property type="molecule type" value="Genomic_DNA"/>
</dbReference>
<reference evidence="13 14" key="1">
    <citation type="journal article" date="2024" name="Genome Biol. Evol.">
        <title>Chromosome-level genome assembly of the viviparous eelpout Zoarces viviparus.</title>
        <authorList>
            <person name="Fuhrmann N."/>
            <person name="Brasseur M.V."/>
            <person name="Bakowski C.E."/>
            <person name="Podsiadlowski L."/>
            <person name="Prost S."/>
            <person name="Krehenwinkel H."/>
            <person name="Mayer C."/>
        </authorList>
    </citation>
    <scope>NUCLEOTIDE SEQUENCE [LARGE SCALE GENOMIC DNA]</scope>
    <source>
        <strain evidence="13">NO-MEL_2022_Ind0_liver</strain>
    </source>
</reference>
<dbReference type="InterPro" id="IPR003598">
    <property type="entry name" value="Ig_sub2"/>
</dbReference>
<dbReference type="GO" id="GO:0007166">
    <property type="term" value="P:cell surface receptor signaling pathway"/>
    <property type="evidence" value="ECO:0007669"/>
    <property type="project" value="TreeGrafter"/>
</dbReference>
<keyword evidence="4" id="KW-0732">Signal</keyword>
<dbReference type="InterPro" id="IPR007110">
    <property type="entry name" value="Ig-like_dom"/>
</dbReference>
<evidence type="ECO:0000256" key="1">
    <source>
        <dbReference type="ARBA" id="ARBA00004251"/>
    </source>
</evidence>
<dbReference type="GO" id="GO:0071222">
    <property type="term" value="P:cellular response to lipopolysaccharide"/>
    <property type="evidence" value="ECO:0007669"/>
    <property type="project" value="TreeGrafter"/>
</dbReference>
<dbReference type="PANTHER" id="PTHR25466:SF14">
    <property type="entry name" value="BUTYROPHILIN SUBFAMILY 2 MEMBER A2-LIKE-RELATED"/>
    <property type="match status" value="1"/>
</dbReference>
<comment type="subcellular location">
    <subcellularLocation>
        <location evidence="1">Cell membrane</location>
        <topology evidence="1">Single-pass type I membrane protein</topology>
    </subcellularLocation>
</comment>
<keyword evidence="10" id="KW-0393">Immunoglobulin domain</keyword>